<protein>
    <submittedName>
        <fullName evidence="2">Uncharacterized protein</fullName>
    </submittedName>
</protein>
<reference evidence="2" key="1">
    <citation type="submission" date="2023-03" db="EMBL/GenBank/DDBJ databases">
        <title>Massive genome expansion in bonnet fungi (Mycena s.s.) driven by repeated elements and novel gene families across ecological guilds.</title>
        <authorList>
            <consortium name="Lawrence Berkeley National Laboratory"/>
            <person name="Harder C.B."/>
            <person name="Miyauchi S."/>
            <person name="Viragh M."/>
            <person name="Kuo A."/>
            <person name="Thoen E."/>
            <person name="Andreopoulos B."/>
            <person name="Lu D."/>
            <person name="Skrede I."/>
            <person name="Drula E."/>
            <person name="Henrissat B."/>
            <person name="Morin E."/>
            <person name="Kohler A."/>
            <person name="Barry K."/>
            <person name="LaButti K."/>
            <person name="Morin E."/>
            <person name="Salamov A."/>
            <person name="Lipzen A."/>
            <person name="Mereny Z."/>
            <person name="Hegedus B."/>
            <person name="Baldrian P."/>
            <person name="Stursova M."/>
            <person name="Weitz H."/>
            <person name="Taylor A."/>
            <person name="Grigoriev I.V."/>
            <person name="Nagy L.G."/>
            <person name="Martin F."/>
            <person name="Kauserud H."/>
        </authorList>
    </citation>
    <scope>NUCLEOTIDE SEQUENCE</scope>
    <source>
        <strain evidence="2">9144</strain>
    </source>
</reference>
<organism evidence="2 3">
    <name type="scientific">Mycena pura</name>
    <dbReference type="NCBI Taxonomy" id="153505"/>
    <lineage>
        <taxon>Eukaryota</taxon>
        <taxon>Fungi</taxon>
        <taxon>Dikarya</taxon>
        <taxon>Basidiomycota</taxon>
        <taxon>Agaricomycotina</taxon>
        <taxon>Agaricomycetes</taxon>
        <taxon>Agaricomycetidae</taxon>
        <taxon>Agaricales</taxon>
        <taxon>Marasmiineae</taxon>
        <taxon>Mycenaceae</taxon>
        <taxon>Mycena</taxon>
    </lineage>
</organism>
<gene>
    <name evidence="2" type="ORF">GGX14DRAFT_698017</name>
</gene>
<sequence length="274" mass="30078">MGEIRLSTHDDSVLSRALILGLIIPGFVLTVALLAMYGYAAWNLTSRPHLNRVSFRLLVYALVAQFYTNDMTCWYRNQDHMLEWVVGTQTAVLLLTSTGEVLSFLTILKYVVVYELETQHLRRIAGPGTGSGTFATTAASRTSSVGSTILLLRNIILRIGLYPLVSCLLNISSCLLDLHVIQSPEPTELNWRVNLADLAIYSARPLIYGLLAATDPSFIRAIQALRHPPSEGSVSLEERVSRFAGTGTGYLSTVLEMPEADPTLTIIASIRIGI</sequence>
<feature type="transmembrane region" description="Helical" evidence="1">
    <location>
        <begin position="89"/>
        <end position="113"/>
    </location>
</feature>
<evidence type="ECO:0000313" key="2">
    <source>
        <dbReference type="EMBL" id="KAJ7208220.1"/>
    </source>
</evidence>
<accession>A0AAD6YE12</accession>
<feature type="transmembrane region" description="Helical" evidence="1">
    <location>
        <begin position="17"/>
        <end position="41"/>
    </location>
</feature>
<dbReference type="EMBL" id="JARJCW010000034">
    <property type="protein sequence ID" value="KAJ7208220.1"/>
    <property type="molecule type" value="Genomic_DNA"/>
</dbReference>
<dbReference type="AlphaFoldDB" id="A0AAD6YE12"/>
<name>A0AAD6YE12_9AGAR</name>
<keyword evidence="1" id="KW-0812">Transmembrane</keyword>
<keyword evidence="1" id="KW-1133">Transmembrane helix</keyword>
<evidence type="ECO:0000313" key="3">
    <source>
        <dbReference type="Proteomes" id="UP001219525"/>
    </source>
</evidence>
<keyword evidence="1" id="KW-0472">Membrane</keyword>
<evidence type="ECO:0000256" key="1">
    <source>
        <dbReference type="SAM" id="Phobius"/>
    </source>
</evidence>
<dbReference type="Proteomes" id="UP001219525">
    <property type="component" value="Unassembled WGS sequence"/>
</dbReference>
<comment type="caution">
    <text evidence="2">The sequence shown here is derived from an EMBL/GenBank/DDBJ whole genome shotgun (WGS) entry which is preliminary data.</text>
</comment>
<proteinExistence type="predicted"/>
<keyword evidence="3" id="KW-1185">Reference proteome</keyword>